<evidence type="ECO:0000256" key="3">
    <source>
        <dbReference type="ARBA" id="ARBA00012759"/>
    </source>
</evidence>
<dbReference type="GO" id="GO:0006508">
    <property type="term" value="P:proteolysis"/>
    <property type="evidence" value="ECO:0007669"/>
    <property type="project" value="UniProtKB-KW"/>
</dbReference>
<dbReference type="Gene3D" id="3.90.70.10">
    <property type="entry name" value="Cysteine proteinases"/>
    <property type="match status" value="1"/>
</dbReference>
<reference evidence="10 11" key="1">
    <citation type="journal article" date="2021" name="Sci. Rep.">
        <title>Genome sequencing of the multicellular alga Astrephomene provides insights into convergent evolution of germ-soma differentiation.</title>
        <authorList>
            <person name="Yamashita S."/>
            <person name="Yamamoto K."/>
            <person name="Matsuzaki R."/>
            <person name="Suzuki S."/>
            <person name="Yamaguchi H."/>
            <person name="Hirooka S."/>
            <person name="Minakuchi Y."/>
            <person name="Miyagishima S."/>
            <person name="Kawachi M."/>
            <person name="Toyoda A."/>
            <person name="Nozaki H."/>
        </authorList>
    </citation>
    <scope>NUCLEOTIDE SEQUENCE [LARGE SCALE GENOMIC DNA]</scope>
    <source>
        <strain evidence="10 11">NIES-4017</strain>
    </source>
</reference>
<feature type="domain" description="PAN2 UCH" evidence="9">
    <location>
        <begin position="52"/>
        <end position="95"/>
    </location>
</feature>
<dbReference type="InterPro" id="IPR050185">
    <property type="entry name" value="Ub_carboxyl-term_hydrolase"/>
</dbReference>
<proteinExistence type="inferred from homology"/>
<sequence length="122" mass="12850">VDARLARRSGAEAEGGGSSAQAATAAAASAGFATLQGCLRHFVTPERLSASEASWVCSSCQRRQPAIKQLSIRRLPPVLALHVKRFEHRHHHHHHHQHHRLMQQGGGGPVQAALGGGGGLAA</sequence>
<dbReference type="InterPro" id="IPR038765">
    <property type="entry name" value="Papain-like_cys_pep_sf"/>
</dbReference>
<feature type="compositionally biased region" description="Basic residues" evidence="8">
    <location>
        <begin position="89"/>
        <end position="101"/>
    </location>
</feature>
<evidence type="ECO:0000313" key="11">
    <source>
        <dbReference type="Proteomes" id="UP001054857"/>
    </source>
</evidence>
<evidence type="ECO:0000259" key="9">
    <source>
        <dbReference type="Pfam" id="PF13423"/>
    </source>
</evidence>
<dbReference type="EC" id="3.4.19.12" evidence="3"/>
<protein>
    <recommendedName>
        <fullName evidence="3">ubiquitinyl hydrolase 1</fullName>
        <ecNumber evidence="3">3.4.19.12</ecNumber>
    </recommendedName>
</protein>
<dbReference type="PANTHER" id="PTHR21646">
    <property type="entry name" value="UBIQUITIN CARBOXYL-TERMINAL HYDROLASE"/>
    <property type="match status" value="1"/>
</dbReference>
<keyword evidence="6" id="KW-0378">Hydrolase</keyword>
<evidence type="ECO:0000256" key="4">
    <source>
        <dbReference type="ARBA" id="ARBA00022670"/>
    </source>
</evidence>
<name>A0AAD3HJ41_9CHLO</name>
<feature type="compositionally biased region" description="Basic and acidic residues" evidence="8">
    <location>
        <begin position="1"/>
        <end position="11"/>
    </location>
</feature>
<keyword evidence="4" id="KW-0645">Protease</keyword>
<dbReference type="Proteomes" id="UP001054857">
    <property type="component" value="Unassembled WGS sequence"/>
</dbReference>
<feature type="region of interest" description="Disordered" evidence="8">
    <location>
        <begin position="89"/>
        <end position="122"/>
    </location>
</feature>
<feature type="non-terminal residue" evidence="10">
    <location>
        <position position="122"/>
    </location>
</feature>
<comment type="similarity">
    <text evidence="2">Belongs to the peptidase C19 family.</text>
</comment>
<comment type="caution">
    <text evidence="10">The sequence shown here is derived from an EMBL/GenBank/DDBJ whole genome shotgun (WGS) entry which is preliminary data.</text>
</comment>
<accession>A0AAD3HJ41</accession>
<dbReference type="InterPro" id="IPR028881">
    <property type="entry name" value="PAN2_UCH_dom"/>
</dbReference>
<evidence type="ECO:0000256" key="8">
    <source>
        <dbReference type="SAM" id="MobiDB-lite"/>
    </source>
</evidence>
<keyword evidence="7" id="KW-0788">Thiol protease</keyword>
<dbReference type="PANTHER" id="PTHR21646:SF24">
    <property type="entry name" value="UBIQUITIN CARBOXYL-TERMINAL HYDROLASE"/>
    <property type="match status" value="1"/>
</dbReference>
<feature type="compositionally biased region" description="Gly residues" evidence="8">
    <location>
        <begin position="104"/>
        <end position="122"/>
    </location>
</feature>
<dbReference type="Pfam" id="PF13423">
    <property type="entry name" value="UCH_1"/>
    <property type="match status" value="1"/>
</dbReference>
<evidence type="ECO:0000313" key="10">
    <source>
        <dbReference type="EMBL" id="GFR42682.1"/>
    </source>
</evidence>
<evidence type="ECO:0000256" key="5">
    <source>
        <dbReference type="ARBA" id="ARBA00022786"/>
    </source>
</evidence>
<evidence type="ECO:0000256" key="1">
    <source>
        <dbReference type="ARBA" id="ARBA00000707"/>
    </source>
</evidence>
<organism evidence="10 11">
    <name type="scientific">Astrephomene gubernaculifera</name>
    <dbReference type="NCBI Taxonomy" id="47775"/>
    <lineage>
        <taxon>Eukaryota</taxon>
        <taxon>Viridiplantae</taxon>
        <taxon>Chlorophyta</taxon>
        <taxon>core chlorophytes</taxon>
        <taxon>Chlorophyceae</taxon>
        <taxon>CS clade</taxon>
        <taxon>Chlamydomonadales</taxon>
        <taxon>Astrephomenaceae</taxon>
        <taxon>Astrephomene</taxon>
    </lineage>
</organism>
<keyword evidence="11" id="KW-1185">Reference proteome</keyword>
<dbReference type="SUPFAM" id="SSF54001">
    <property type="entry name" value="Cysteine proteinases"/>
    <property type="match status" value="1"/>
</dbReference>
<keyword evidence="5" id="KW-0833">Ubl conjugation pathway</keyword>
<gene>
    <name evidence="10" type="ORF">Agub_g3493</name>
</gene>
<comment type="catalytic activity">
    <reaction evidence="1">
        <text>Thiol-dependent hydrolysis of ester, thioester, amide, peptide and isopeptide bonds formed by the C-terminal Gly of ubiquitin (a 76-residue protein attached to proteins as an intracellular targeting signal).</text>
        <dbReference type="EC" id="3.4.19.12"/>
    </reaction>
</comment>
<dbReference type="EMBL" id="BMAR01000003">
    <property type="protein sequence ID" value="GFR42682.1"/>
    <property type="molecule type" value="Genomic_DNA"/>
</dbReference>
<evidence type="ECO:0000256" key="7">
    <source>
        <dbReference type="ARBA" id="ARBA00022807"/>
    </source>
</evidence>
<dbReference type="AlphaFoldDB" id="A0AAD3HJ41"/>
<dbReference type="GO" id="GO:0004843">
    <property type="term" value="F:cysteine-type deubiquitinase activity"/>
    <property type="evidence" value="ECO:0007669"/>
    <property type="project" value="UniProtKB-EC"/>
</dbReference>
<evidence type="ECO:0000256" key="2">
    <source>
        <dbReference type="ARBA" id="ARBA00009085"/>
    </source>
</evidence>
<feature type="region of interest" description="Disordered" evidence="8">
    <location>
        <begin position="1"/>
        <end position="26"/>
    </location>
</feature>
<feature type="non-terminal residue" evidence="10">
    <location>
        <position position="1"/>
    </location>
</feature>
<evidence type="ECO:0000256" key="6">
    <source>
        <dbReference type="ARBA" id="ARBA00022801"/>
    </source>
</evidence>